<dbReference type="PANTHER" id="PTHR43133">
    <property type="entry name" value="RNA POLYMERASE ECF-TYPE SIGMA FACTO"/>
    <property type="match status" value="1"/>
</dbReference>
<comment type="similarity">
    <text evidence="1">Belongs to the sigma-70 factor family. ECF subfamily.</text>
</comment>
<dbReference type="Gene3D" id="1.10.10.10">
    <property type="entry name" value="Winged helix-like DNA-binding domain superfamily/Winged helix DNA-binding domain"/>
    <property type="match status" value="1"/>
</dbReference>
<dbReference type="SUPFAM" id="SSF88659">
    <property type="entry name" value="Sigma3 and sigma4 domains of RNA polymerase sigma factors"/>
    <property type="match status" value="1"/>
</dbReference>
<keyword evidence="3" id="KW-0731">Sigma factor</keyword>
<evidence type="ECO:0000313" key="9">
    <source>
        <dbReference type="Proteomes" id="UP000214646"/>
    </source>
</evidence>
<evidence type="ECO:0000313" key="8">
    <source>
        <dbReference type="EMBL" id="OWK43138.1"/>
    </source>
</evidence>
<dbReference type="InterPro" id="IPR013324">
    <property type="entry name" value="RNA_pol_sigma_r3/r4-like"/>
</dbReference>
<evidence type="ECO:0000259" key="7">
    <source>
        <dbReference type="Pfam" id="PF08281"/>
    </source>
</evidence>
<evidence type="ECO:0000256" key="4">
    <source>
        <dbReference type="ARBA" id="ARBA00023125"/>
    </source>
</evidence>
<dbReference type="InterPro" id="IPR039425">
    <property type="entry name" value="RNA_pol_sigma-70-like"/>
</dbReference>
<name>A0A225DXA8_9BACT</name>
<evidence type="ECO:0000256" key="3">
    <source>
        <dbReference type="ARBA" id="ARBA00023082"/>
    </source>
</evidence>
<dbReference type="AlphaFoldDB" id="A0A225DXA8"/>
<dbReference type="InterPro" id="IPR007627">
    <property type="entry name" value="RNA_pol_sigma70_r2"/>
</dbReference>
<dbReference type="GO" id="GO:0016987">
    <property type="term" value="F:sigma factor activity"/>
    <property type="evidence" value="ECO:0007669"/>
    <property type="project" value="UniProtKB-KW"/>
</dbReference>
<dbReference type="GO" id="GO:0006352">
    <property type="term" value="P:DNA-templated transcription initiation"/>
    <property type="evidence" value="ECO:0007669"/>
    <property type="project" value="InterPro"/>
</dbReference>
<keyword evidence="9" id="KW-1185">Reference proteome</keyword>
<proteinExistence type="inferred from homology"/>
<organism evidence="8 9">
    <name type="scientific">Fimbriiglobus ruber</name>
    <dbReference type="NCBI Taxonomy" id="1908690"/>
    <lineage>
        <taxon>Bacteria</taxon>
        <taxon>Pseudomonadati</taxon>
        <taxon>Planctomycetota</taxon>
        <taxon>Planctomycetia</taxon>
        <taxon>Gemmatales</taxon>
        <taxon>Gemmataceae</taxon>
        <taxon>Fimbriiglobus</taxon>
    </lineage>
</organism>
<dbReference type="Pfam" id="PF08281">
    <property type="entry name" value="Sigma70_r4_2"/>
    <property type="match status" value="1"/>
</dbReference>
<protein>
    <submittedName>
        <fullName evidence="8">RNA polymerase ECF-subfamily sigma factor</fullName>
    </submittedName>
</protein>
<feature type="domain" description="RNA polymerase sigma factor 70 region 4 type 2" evidence="7">
    <location>
        <begin position="125"/>
        <end position="174"/>
    </location>
</feature>
<dbReference type="InterPro" id="IPR036388">
    <property type="entry name" value="WH-like_DNA-bd_sf"/>
</dbReference>
<dbReference type="InterPro" id="IPR013325">
    <property type="entry name" value="RNA_pol_sigma_r2"/>
</dbReference>
<evidence type="ECO:0000256" key="5">
    <source>
        <dbReference type="ARBA" id="ARBA00023163"/>
    </source>
</evidence>
<accession>A0A225DXA8</accession>
<dbReference type="Gene3D" id="1.10.1740.10">
    <property type="match status" value="1"/>
</dbReference>
<dbReference type="EMBL" id="NIDE01000004">
    <property type="protein sequence ID" value="OWK43138.1"/>
    <property type="molecule type" value="Genomic_DNA"/>
</dbReference>
<dbReference type="InterPro" id="IPR014284">
    <property type="entry name" value="RNA_pol_sigma-70_dom"/>
</dbReference>
<dbReference type="InterPro" id="IPR013249">
    <property type="entry name" value="RNA_pol_sigma70_r4_t2"/>
</dbReference>
<keyword evidence="4" id="KW-0238">DNA-binding</keyword>
<keyword evidence="2" id="KW-0805">Transcription regulation</keyword>
<gene>
    <name evidence="8" type="ORF">FRUB_02737</name>
</gene>
<feature type="domain" description="RNA polymerase sigma-70 region 2" evidence="6">
    <location>
        <begin position="24"/>
        <end position="92"/>
    </location>
</feature>
<evidence type="ECO:0000259" key="6">
    <source>
        <dbReference type="Pfam" id="PF04542"/>
    </source>
</evidence>
<dbReference type="GO" id="GO:0003677">
    <property type="term" value="F:DNA binding"/>
    <property type="evidence" value="ECO:0007669"/>
    <property type="project" value="UniProtKB-KW"/>
</dbReference>
<dbReference type="Proteomes" id="UP000214646">
    <property type="component" value="Unassembled WGS sequence"/>
</dbReference>
<dbReference type="Pfam" id="PF04542">
    <property type="entry name" value="Sigma70_r2"/>
    <property type="match status" value="1"/>
</dbReference>
<dbReference type="NCBIfam" id="TIGR02937">
    <property type="entry name" value="sigma70-ECF"/>
    <property type="match status" value="1"/>
</dbReference>
<keyword evidence="5" id="KW-0804">Transcription</keyword>
<evidence type="ECO:0000256" key="2">
    <source>
        <dbReference type="ARBA" id="ARBA00023015"/>
    </source>
</evidence>
<dbReference type="PANTHER" id="PTHR43133:SF8">
    <property type="entry name" value="RNA POLYMERASE SIGMA FACTOR HI_1459-RELATED"/>
    <property type="match status" value="1"/>
</dbReference>
<comment type="caution">
    <text evidence="8">The sequence shown here is derived from an EMBL/GenBank/DDBJ whole genome shotgun (WGS) entry which is preliminary data.</text>
</comment>
<evidence type="ECO:0000256" key="1">
    <source>
        <dbReference type="ARBA" id="ARBA00010641"/>
    </source>
</evidence>
<reference evidence="9" key="1">
    <citation type="submission" date="2017-06" db="EMBL/GenBank/DDBJ databases">
        <title>Genome analysis of Fimbriiglobus ruber SP5, the first member of the order Planctomycetales with confirmed chitinolytic capability.</title>
        <authorList>
            <person name="Ravin N.V."/>
            <person name="Rakitin A.L."/>
            <person name="Ivanova A.A."/>
            <person name="Beletsky A.V."/>
            <person name="Kulichevskaya I.S."/>
            <person name="Mardanov A.V."/>
            <person name="Dedysh S.N."/>
        </authorList>
    </citation>
    <scope>NUCLEOTIDE SEQUENCE [LARGE SCALE GENOMIC DNA]</scope>
    <source>
        <strain evidence="9">SP5</strain>
    </source>
</reference>
<sequence>MDEHQEREIARGLRGGNPDAWRALYDAHAERVWRAVARLMGPSATDVADVVQETFLAAARSAAAFDPDRGTLWMWLWGIARVRIALHYRQEAQRDRLLRAGADHPHRRPGETRDALADGELNALVRATLTELPADYETLLTAKYMDGDSVETIASRERATAGAVRSKLARARQAFRDTFGKRTAGRPARTEP</sequence>
<dbReference type="OrthoDB" id="278183at2"/>
<dbReference type="SUPFAM" id="SSF88946">
    <property type="entry name" value="Sigma2 domain of RNA polymerase sigma factors"/>
    <property type="match status" value="1"/>
</dbReference>